<name>A0A0B7GU54_TREPH</name>
<evidence type="ECO:0000313" key="1">
    <source>
        <dbReference type="EMBL" id="CEM62209.1"/>
    </source>
</evidence>
<gene>
    <name evidence="1" type="ORF">TPHV1_30104</name>
</gene>
<sequence>MDELKLTPEDFLILEKYAVTSRPYPFDLERKQKVRAGNV</sequence>
<evidence type="ECO:0000313" key="2">
    <source>
        <dbReference type="Proteomes" id="UP000042527"/>
    </source>
</evidence>
<dbReference type="EMBL" id="CDNC01000023">
    <property type="protein sequence ID" value="CEM62209.1"/>
    <property type="molecule type" value="Genomic_DNA"/>
</dbReference>
<accession>A0A0B7GU54</accession>
<organism evidence="1 2">
    <name type="scientific">Treponema phagedenis</name>
    <dbReference type="NCBI Taxonomy" id="162"/>
    <lineage>
        <taxon>Bacteria</taxon>
        <taxon>Pseudomonadati</taxon>
        <taxon>Spirochaetota</taxon>
        <taxon>Spirochaetia</taxon>
        <taxon>Spirochaetales</taxon>
        <taxon>Treponemataceae</taxon>
        <taxon>Treponema</taxon>
    </lineage>
</organism>
<keyword evidence="2" id="KW-1185">Reference proteome</keyword>
<protein>
    <submittedName>
        <fullName evidence="1">Uncharacterized protein</fullName>
    </submittedName>
</protein>
<dbReference type="AlphaFoldDB" id="A0A0B7GU54"/>
<proteinExistence type="predicted"/>
<dbReference type="Proteomes" id="UP000042527">
    <property type="component" value="Unassembled WGS sequence"/>
</dbReference>
<reference evidence="2" key="1">
    <citation type="submission" date="2015-01" db="EMBL/GenBank/DDBJ databases">
        <authorList>
            <person name="Manzoor Shahid"/>
            <person name="Zubair Saima"/>
        </authorList>
    </citation>
    <scope>NUCLEOTIDE SEQUENCE [LARGE SCALE GENOMIC DNA]</scope>
    <source>
        <strain evidence="2">V1</strain>
    </source>
</reference>